<dbReference type="InterPro" id="IPR009097">
    <property type="entry name" value="Cyclic_Pdiesterase"/>
</dbReference>
<dbReference type="EMBL" id="MHCJ01000004">
    <property type="protein sequence ID" value="OGY17967.1"/>
    <property type="molecule type" value="Genomic_DNA"/>
</dbReference>
<proteinExistence type="predicted"/>
<dbReference type="Gene3D" id="3.90.1140.10">
    <property type="entry name" value="Cyclic phosphodiesterase"/>
    <property type="match status" value="1"/>
</dbReference>
<dbReference type="InterPro" id="IPR012386">
    <property type="entry name" value="Cyclic-nucl_3Pdiesterase"/>
</dbReference>
<dbReference type="Proteomes" id="UP000179233">
    <property type="component" value="Unassembled WGS sequence"/>
</dbReference>
<dbReference type="PANTHER" id="PTHR28141:SF1">
    <property type="entry name" value="2',3'-CYCLIC-NUCLEOTIDE 3'-PHOSPHODIESTERASE"/>
    <property type="match status" value="1"/>
</dbReference>
<dbReference type="GO" id="GO:0004113">
    <property type="term" value="F:2',3'-cyclic-nucleotide 3'-phosphodiesterase activity"/>
    <property type="evidence" value="ECO:0007669"/>
    <property type="project" value="TreeGrafter"/>
</dbReference>
<dbReference type="AlphaFoldDB" id="A0A1G1VRX0"/>
<evidence type="ECO:0000313" key="1">
    <source>
        <dbReference type="EMBL" id="OGY17967.1"/>
    </source>
</evidence>
<sequence length="173" mass="20157">MQGKGYSLWLKPSGEIYEQFSKLIEQLAQEHSAPIFHPHVTLLSEILRDEEEIMRKTQELTMRHQPFPVTLGAVDYQDYSFRALFVRADKTRPLLDLHNDSKELFDMQGIPPYMPHLSLLYGNFARGIKDKIVQEIGSVFTTQFEVSSVHLFKTYGAVDIWYRVKEFPLGKTY</sequence>
<evidence type="ECO:0008006" key="3">
    <source>
        <dbReference type="Google" id="ProtNLM"/>
    </source>
</evidence>
<dbReference type="PANTHER" id="PTHR28141">
    <property type="entry name" value="2',3'-CYCLIC-NUCLEOTIDE 3'-PHOSPHODIESTERASE"/>
    <property type="match status" value="1"/>
</dbReference>
<comment type="caution">
    <text evidence="1">The sequence shown here is derived from an EMBL/GenBank/DDBJ whole genome shotgun (WGS) entry which is preliminary data.</text>
</comment>
<dbReference type="SUPFAM" id="SSF55144">
    <property type="entry name" value="LigT-like"/>
    <property type="match status" value="1"/>
</dbReference>
<dbReference type="GO" id="GO:0009187">
    <property type="term" value="P:cyclic nucleotide metabolic process"/>
    <property type="evidence" value="ECO:0007669"/>
    <property type="project" value="TreeGrafter"/>
</dbReference>
<evidence type="ECO:0000313" key="2">
    <source>
        <dbReference type="Proteomes" id="UP000179233"/>
    </source>
</evidence>
<dbReference type="Pfam" id="PF13563">
    <property type="entry name" value="2_5_RNA_ligase2"/>
    <property type="match status" value="1"/>
</dbReference>
<organism evidence="1 2">
    <name type="scientific">Candidatus Chisholmbacteria bacterium RIFCSPHIGHO2_01_FULL_52_32</name>
    <dbReference type="NCBI Taxonomy" id="1797591"/>
    <lineage>
        <taxon>Bacteria</taxon>
        <taxon>Candidatus Chisholmiibacteriota</taxon>
    </lineage>
</organism>
<protein>
    <recommendedName>
        <fullName evidence="3">2'-5' RNA ligase</fullName>
    </recommendedName>
</protein>
<name>A0A1G1VRX0_9BACT</name>
<accession>A0A1G1VRX0</accession>
<reference evidence="1 2" key="1">
    <citation type="journal article" date="2016" name="Nat. Commun.">
        <title>Thousands of microbial genomes shed light on interconnected biogeochemical processes in an aquifer system.</title>
        <authorList>
            <person name="Anantharaman K."/>
            <person name="Brown C.T."/>
            <person name="Hug L.A."/>
            <person name="Sharon I."/>
            <person name="Castelle C.J."/>
            <person name="Probst A.J."/>
            <person name="Thomas B.C."/>
            <person name="Singh A."/>
            <person name="Wilkins M.J."/>
            <person name="Karaoz U."/>
            <person name="Brodie E.L."/>
            <person name="Williams K.H."/>
            <person name="Hubbard S.S."/>
            <person name="Banfield J.F."/>
        </authorList>
    </citation>
    <scope>NUCLEOTIDE SEQUENCE [LARGE SCALE GENOMIC DNA]</scope>
</reference>
<gene>
    <name evidence="1" type="ORF">A2786_00200</name>
</gene>